<gene>
    <name evidence="3" type="ORF">FOB72_06080</name>
</gene>
<name>A0A5P2H2V2_9BURK</name>
<dbReference type="GO" id="GO:0003824">
    <property type="term" value="F:catalytic activity"/>
    <property type="evidence" value="ECO:0007669"/>
    <property type="project" value="InterPro"/>
</dbReference>
<dbReference type="Proteomes" id="UP000322822">
    <property type="component" value="Chromosome 1"/>
</dbReference>
<dbReference type="RefSeq" id="WP_150371714.1">
    <property type="nucleotide sequence ID" value="NZ_CP044065.1"/>
</dbReference>
<dbReference type="PANTHER" id="PTHR11895:SF7">
    <property type="entry name" value="GLUTAMYL-TRNA(GLN) AMIDOTRANSFERASE SUBUNIT A, MITOCHONDRIAL"/>
    <property type="match status" value="1"/>
</dbReference>
<accession>A0A5P2H2V2</accession>
<sequence>MHPSDVTRPVAGYFASVTATELSSHLQRGTLESREVVQRCLDEIERLNPLINAFVHVDAEGACRAAAASDRRRAEGHALGPLDGLPVAVKDNIDTFDMPTTYGSAHFAGHRPLRDAACVSSLRAAGAIIVGKTLTHEFAYGPTGDRSLQGAARNPHDMSRMTGGSSAGSAAAIAAGMVPLALGTDTGGSVRIPSALCGTVGFKPSFNTVPMDGVFPLSSSLDHLGTMARTVADAALIFRALSPGAETVDGPTGRPRVAWIDGSDLGPVDPAVRACVRRHAEEWLAGKVESFDAVEDVQPLSRRLLACVAALQRSEAYAVHAARMRAAPELFDAEVRSRLEVSAQVAGWEYVQGLHEQRLLREAMATFFTRYDLLVMPTTPITAPRVGERDIIVDGTRTDARAALLSLTSPWNATGLPALSVPAGCVAGLPVGLQIVAPFARDAWLLRLFESVG</sequence>
<evidence type="ECO:0000259" key="2">
    <source>
        <dbReference type="Pfam" id="PF01425"/>
    </source>
</evidence>
<evidence type="ECO:0000256" key="1">
    <source>
        <dbReference type="ARBA" id="ARBA00009199"/>
    </source>
</evidence>
<evidence type="ECO:0000313" key="4">
    <source>
        <dbReference type="Proteomes" id="UP000322822"/>
    </source>
</evidence>
<evidence type="ECO:0000313" key="3">
    <source>
        <dbReference type="EMBL" id="QET01650.1"/>
    </source>
</evidence>
<organism evidence="3 4">
    <name type="scientific">Cupriavidus pauculus</name>
    <dbReference type="NCBI Taxonomy" id="82633"/>
    <lineage>
        <taxon>Bacteria</taxon>
        <taxon>Pseudomonadati</taxon>
        <taxon>Pseudomonadota</taxon>
        <taxon>Betaproteobacteria</taxon>
        <taxon>Burkholderiales</taxon>
        <taxon>Burkholderiaceae</taxon>
        <taxon>Cupriavidus</taxon>
    </lineage>
</organism>
<dbReference type="AlphaFoldDB" id="A0A5P2H2V2"/>
<dbReference type="EMBL" id="CP044065">
    <property type="protein sequence ID" value="QET01650.1"/>
    <property type="molecule type" value="Genomic_DNA"/>
</dbReference>
<dbReference type="InterPro" id="IPR036928">
    <property type="entry name" value="AS_sf"/>
</dbReference>
<proteinExistence type="inferred from homology"/>
<feature type="domain" description="Amidase" evidence="2">
    <location>
        <begin position="35"/>
        <end position="446"/>
    </location>
</feature>
<dbReference type="InterPro" id="IPR023631">
    <property type="entry name" value="Amidase_dom"/>
</dbReference>
<comment type="similarity">
    <text evidence="1">Belongs to the amidase family.</text>
</comment>
<dbReference type="Pfam" id="PF01425">
    <property type="entry name" value="Amidase"/>
    <property type="match status" value="1"/>
</dbReference>
<dbReference type="InterPro" id="IPR000120">
    <property type="entry name" value="Amidase"/>
</dbReference>
<dbReference type="SUPFAM" id="SSF75304">
    <property type="entry name" value="Amidase signature (AS) enzymes"/>
    <property type="match status" value="1"/>
</dbReference>
<dbReference type="OrthoDB" id="8576090at2"/>
<protein>
    <submittedName>
        <fullName evidence="3">Amidase</fullName>
    </submittedName>
</protein>
<reference evidence="3 4" key="1">
    <citation type="submission" date="2019-09" db="EMBL/GenBank/DDBJ databases">
        <title>FDA dAtabase for Regulatory Grade micrObial Sequences (FDA-ARGOS): Supporting development and validation of Infectious Disease Dx tests.</title>
        <authorList>
            <person name="Sciortino C."/>
            <person name="Tallon L."/>
            <person name="Sadzewicz L."/>
            <person name="Vavikolanu K."/>
            <person name="Mehta A."/>
            <person name="Aluvathingal J."/>
            <person name="Nadendla S."/>
            <person name="Nandy P."/>
            <person name="Geyer C."/>
            <person name="Yan Y."/>
            <person name="Sichtig H."/>
        </authorList>
    </citation>
    <scope>NUCLEOTIDE SEQUENCE [LARGE SCALE GENOMIC DNA]</scope>
    <source>
        <strain evidence="3 4">FDAARGOS_664</strain>
    </source>
</reference>
<dbReference type="PANTHER" id="PTHR11895">
    <property type="entry name" value="TRANSAMIDASE"/>
    <property type="match status" value="1"/>
</dbReference>
<dbReference type="Gene3D" id="3.90.1300.10">
    <property type="entry name" value="Amidase signature (AS) domain"/>
    <property type="match status" value="1"/>
</dbReference>